<keyword evidence="10" id="KW-0963">Cytoplasm</keyword>
<sequence>MICIVDYHLGNFKSVLKAFEKIGHKVIISSKKEDIKNASKLVLPGVGSFKQGMENLKKLALDEVLKECVLKDKKPILGICLGMQLFASKGYEGGECNGLDFIHANVLKFDLVKEKLLHSGWDDLRFGNNKSKLFDGILEKSDFYFVHSYYVECLESVETSFCEYEKPFCASFEKENIFAVQFHPEKSQNVGLKLLENFVNLKA</sequence>
<organism evidence="13 14">
    <name type="scientific">Campylobacter subantarcticus LMG 24374</name>
    <dbReference type="NCBI Taxonomy" id="1388751"/>
    <lineage>
        <taxon>Bacteria</taxon>
        <taxon>Pseudomonadati</taxon>
        <taxon>Campylobacterota</taxon>
        <taxon>Epsilonproteobacteria</taxon>
        <taxon>Campylobacterales</taxon>
        <taxon>Campylobacteraceae</taxon>
        <taxon>Campylobacter</taxon>
    </lineage>
</organism>
<dbReference type="NCBIfam" id="TIGR01855">
    <property type="entry name" value="IMP_synth_hisH"/>
    <property type="match status" value="1"/>
</dbReference>
<evidence type="ECO:0000256" key="5">
    <source>
        <dbReference type="ARBA" id="ARBA00022962"/>
    </source>
</evidence>
<keyword evidence="7 10" id="KW-0456">Lyase</keyword>
<keyword evidence="4 10" id="KW-0378">Hydrolase</keyword>
<dbReference type="Pfam" id="PF00117">
    <property type="entry name" value="GATase"/>
    <property type="match status" value="1"/>
</dbReference>
<evidence type="ECO:0000256" key="4">
    <source>
        <dbReference type="ARBA" id="ARBA00022801"/>
    </source>
</evidence>
<keyword evidence="5 10" id="KW-0315">Glutamine amidotransferase</keyword>
<gene>
    <name evidence="10" type="primary">hisH</name>
    <name evidence="13" type="ORF">CSUB8521_1509</name>
</gene>
<evidence type="ECO:0000256" key="1">
    <source>
        <dbReference type="ARBA" id="ARBA00005091"/>
    </source>
</evidence>
<evidence type="ECO:0000256" key="2">
    <source>
        <dbReference type="ARBA" id="ARBA00011152"/>
    </source>
</evidence>
<feature type="domain" description="Glutamine amidotransferase" evidence="12">
    <location>
        <begin position="4"/>
        <end position="199"/>
    </location>
</feature>
<feature type="active site" evidence="10 11">
    <location>
        <position position="183"/>
    </location>
</feature>
<dbReference type="PANTHER" id="PTHR42701:SF1">
    <property type="entry name" value="IMIDAZOLE GLYCEROL PHOSPHATE SYNTHASE SUBUNIT HISH"/>
    <property type="match status" value="1"/>
</dbReference>
<dbReference type="PANTHER" id="PTHR42701">
    <property type="entry name" value="IMIDAZOLE GLYCEROL PHOSPHATE SYNTHASE SUBUNIT HISH"/>
    <property type="match status" value="1"/>
</dbReference>
<dbReference type="OrthoDB" id="9807749at2"/>
<dbReference type="GO" id="GO:0000105">
    <property type="term" value="P:L-histidine biosynthetic process"/>
    <property type="evidence" value="ECO:0007669"/>
    <property type="project" value="UniProtKB-UniRule"/>
</dbReference>
<dbReference type="CDD" id="cd01748">
    <property type="entry name" value="GATase1_IGP_Synthase"/>
    <property type="match status" value="1"/>
</dbReference>
<dbReference type="EC" id="3.5.1.2" evidence="10"/>
<keyword evidence="13" id="KW-0808">Transferase</keyword>
<dbReference type="Gene3D" id="3.40.50.880">
    <property type="match status" value="1"/>
</dbReference>
<comment type="pathway">
    <text evidence="1 10">Amino-acid biosynthesis; L-histidine biosynthesis; L-histidine from 5-phospho-alpha-D-ribose 1-diphosphate: step 5/9.</text>
</comment>
<protein>
    <recommendedName>
        <fullName evidence="10">Imidazole glycerol phosphate synthase subunit HisH</fullName>
        <ecNumber evidence="10">4.3.2.10</ecNumber>
    </recommendedName>
    <alternativeName>
        <fullName evidence="10">IGP synthase glutaminase subunit</fullName>
        <ecNumber evidence="10">3.5.1.2</ecNumber>
    </alternativeName>
    <alternativeName>
        <fullName evidence="10">IGP synthase subunit HisH</fullName>
    </alternativeName>
    <alternativeName>
        <fullName evidence="10">ImGP synthase subunit HisH</fullName>
        <shortName evidence="10">IGPS subunit HisH</shortName>
    </alternativeName>
</protein>
<dbReference type="GO" id="GO:0005737">
    <property type="term" value="C:cytoplasm"/>
    <property type="evidence" value="ECO:0007669"/>
    <property type="project" value="UniProtKB-SubCell"/>
</dbReference>
<keyword evidence="6 10" id="KW-0368">Histidine biosynthesis</keyword>
<name>A0A0A8HCD5_9BACT</name>
<dbReference type="KEGG" id="csm:CSUB8521_1509"/>
<dbReference type="SUPFAM" id="SSF52317">
    <property type="entry name" value="Class I glutamine amidotransferase-like"/>
    <property type="match status" value="1"/>
</dbReference>
<dbReference type="UniPathway" id="UPA00031">
    <property type="reaction ID" value="UER00010"/>
</dbReference>
<keyword evidence="3 10" id="KW-0028">Amino-acid biosynthesis</keyword>
<comment type="subcellular location">
    <subcellularLocation>
        <location evidence="10">Cytoplasm</location>
    </subcellularLocation>
</comment>
<evidence type="ECO:0000256" key="9">
    <source>
        <dbReference type="ARBA" id="ARBA00049534"/>
    </source>
</evidence>
<dbReference type="InterPro" id="IPR010139">
    <property type="entry name" value="Imidazole-glycPsynth_HisH"/>
</dbReference>
<comment type="function">
    <text evidence="10">IGPS catalyzes the conversion of PRFAR and glutamine to IGP, AICAR and glutamate. The HisH subunit catalyzes the hydrolysis of glutamine to glutamate and ammonia as part of the synthesis of IGP and AICAR. The resulting ammonia molecule is channeled to the active site of HisF.</text>
</comment>
<dbReference type="HOGENOM" id="CLU_071837_2_0_7"/>
<evidence type="ECO:0000256" key="7">
    <source>
        <dbReference type="ARBA" id="ARBA00023239"/>
    </source>
</evidence>
<comment type="subunit">
    <text evidence="2 10">Heterodimer of HisH and HisF.</text>
</comment>
<evidence type="ECO:0000256" key="6">
    <source>
        <dbReference type="ARBA" id="ARBA00023102"/>
    </source>
</evidence>
<dbReference type="InterPro" id="IPR017926">
    <property type="entry name" value="GATASE"/>
</dbReference>
<proteinExistence type="inferred from homology"/>
<evidence type="ECO:0000256" key="8">
    <source>
        <dbReference type="ARBA" id="ARBA00047838"/>
    </source>
</evidence>
<feature type="active site" evidence="10 11">
    <location>
        <position position="185"/>
    </location>
</feature>
<evidence type="ECO:0000313" key="14">
    <source>
        <dbReference type="Proteomes" id="UP000031135"/>
    </source>
</evidence>
<dbReference type="EMBL" id="CP007772">
    <property type="protein sequence ID" value="AJC91330.1"/>
    <property type="molecule type" value="Genomic_DNA"/>
</dbReference>
<dbReference type="PROSITE" id="PS51273">
    <property type="entry name" value="GATASE_TYPE_1"/>
    <property type="match status" value="1"/>
</dbReference>
<dbReference type="Proteomes" id="UP000031135">
    <property type="component" value="Chromosome"/>
</dbReference>
<evidence type="ECO:0000256" key="3">
    <source>
        <dbReference type="ARBA" id="ARBA00022605"/>
    </source>
</evidence>
<dbReference type="HAMAP" id="MF_00278">
    <property type="entry name" value="HisH"/>
    <property type="match status" value="1"/>
</dbReference>
<dbReference type="RefSeq" id="WP_039664499.1">
    <property type="nucleotide sequence ID" value="NZ_CP007772.1"/>
</dbReference>
<dbReference type="AlphaFoldDB" id="A0A0A8HCD5"/>
<feature type="active site" description="Nucleophile" evidence="10 11">
    <location>
        <position position="80"/>
    </location>
</feature>
<dbReference type="PIRSF" id="PIRSF000495">
    <property type="entry name" value="Amidotransf_hisH"/>
    <property type="match status" value="1"/>
</dbReference>
<evidence type="ECO:0000256" key="10">
    <source>
        <dbReference type="HAMAP-Rule" id="MF_00278"/>
    </source>
</evidence>
<evidence type="ECO:0000256" key="11">
    <source>
        <dbReference type="PIRSR" id="PIRSR000495-1"/>
    </source>
</evidence>
<dbReference type="GO" id="GO:0016829">
    <property type="term" value="F:lyase activity"/>
    <property type="evidence" value="ECO:0007669"/>
    <property type="project" value="UniProtKB-KW"/>
</dbReference>
<dbReference type="GO" id="GO:0000107">
    <property type="term" value="F:imidazoleglycerol-phosphate synthase activity"/>
    <property type="evidence" value="ECO:0007669"/>
    <property type="project" value="UniProtKB-UniRule"/>
</dbReference>
<evidence type="ECO:0000313" key="13">
    <source>
        <dbReference type="EMBL" id="AJC91330.1"/>
    </source>
</evidence>
<reference evidence="13 14" key="1">
    <citation type="journal article" date="2014" name="Genome Biol. Evol.">
        <title>Comparative Genomics of the Campylobacter lari Group.</title>
        <authorList>
            <person name="Miller W.G."/>
            <person name="Yee E."/>
            <person name="Chapman M.H."/>
            <person name="Smith T.P."/>
            <person name="Bono J.L."/>
            <person name="Huynh S."/>
            <person name="Parker C.T."/>
            <person name="Vandamme P."/>
            <person name="Luong K."/>
            <person name="Korlach J."/>
        </authorList>
    </citation>
    <scope>NUCLEOTIDE SEQUENCE [LARGE SCALE GENOMIC DNA]</scope>
    <source>
        <strain evidence="13 14">LMG 24374</strain>
    </source>
</reference>
<evidence type="ECO:0000259" key="12">
    <source>
        <dbReference type="Pfam" id="PF00117"/>
    </source>
</evidence>
<dbReference type="InterPro" id="IPR029062">
    <property type="entry name" value="Class_I_gatase-like"/>
</dbReference>
<comment type="catalytic activity">
    <reaction evidence="8 10">
        <text>5-[(5-phospho-1-deoxy-D-ribulos-1-ylimino)methylamino]-1-(5-phospho-beta-D-ribosyl)imidazole-4-carboxamide + L-glutamine = D-erythro-1-(imidazol-4-yl)glycerol 3-phosphate + 5-amino-1-(5-phospho-beta-D-ribosyl)imidazole-4-carboxamide + L-glutamate + H(+)</text>
        <dbReference type="Rhea" id="RHEA:24793"/>
        <dbReference type="ChEBI" id="CHEBI:15378"/>
        <dbReference type="ChEBI" id="CHEBI:29985"/>
        <dbReference type="ChEBI" id="CHEBI:58278"/>
        <dbReference type="ChEBI" id="CHEBI:58359"/>
        <dbReference type="ChEBI" id="CHEBI:58475"/>
        <dbReference type="ChEBI" id="CHEBI:58525"/>
        <dbReference type="EC" id="4.3.2.10"/>
    </reaction>
</comment>
<dbReference type="GO" id="GO:0004359">
    <property type="term" value="F:glutaminase activity"/>
    <property type="evidence" value="ECO:0007669"/>
    <property type="project" value="UniProtKB-EC"/>
</dbReference>
<accession>A0A0A8HCD5</accession>
<comment type="catalytic activity">
    <reaction evidence="9 10">
        <text>L-glutamine + H2O = L-glutamate + NH4(+)</text>
        <dbReference type="Rhea" id="RHEA:15889"/>
        <dbReference type="ChEBI" id="CHEBI:15377"/>
        <dbReference type="ChEBI" id="CHEBI:28938"/>
        <dbReference type="ChEBI" id="CHEBI:29985"/>
        <dbReference type="ChEBI" id="CHEBI:58359"/>
        <dbReference type="EC" id="3.5.1.2"/>
    </reaction>
</comment>
<dbReference type="EC" id="4.3.2.10" evidence="10"/>